<name>A0A4Q7UJ41_9ACTN</name>
<feature type="region of interest" description="Disordered" evidence="1">
    <location>
        <begin position="147"/>
        <end position="202"/>
    </location>
</feature>
<feature type="compositionally biased region" description="Low complexity" evidence="1">
    <location>
        <begin position="150"/>
        <end position="188"/>
    </location>
</feature>
<gene>
    <name evidence="2" type="ORF">EV382_2827</name>
</gene>
<dbReference type="EMBL" id="SHKK01000001">
    <property type="protein sequence ID" value="RZT79609.1"/>
    <property type="molecule type" value="Genomic_DNA"/>
</dbReference>
<proteinExistence type="predicted"/>
<dbReference type="AlphaFoldDB" id="A0A4Q7UJ41"/>
<keyword evidence="3" id="KW-1185">Reference proteome</keyword>
<accession>A0A4Q7UJ41</accession>
<protein>
    <submittedName>
        <fullName evidence="2">Uncharacterized protein</fullName>
    </submittedName>
</protein>
<evidence type="ECO:0000313" key="2">
    <source>
        <dbReference type="EMBL" id="RZT79609.1"/>
    </source>
</evidence>
<reference evidence="2 3" key="1">
    <citation type="submission" date="2019-02" db="EMBL/GenBank/DDBJ databases">
        <title>Sequencing the genomes of 1000 actinobacteria strains.</title>
        <authorList>
            <person name="Klenk H.-P."/>
        </authorList>
    </citation>
    <scope>NUCLEOTIDE SEQUENCE [LARGE SCALE GENOMIC DNA]</scope>
    <source>
        <strain evidence="2 3">DSM 45888</strain>
    </source>
</reference>
<dbReference type="Proteomes" id="UP000293781">
    <property type="component" value="Unassembled WGS sequence"/>
</dbReference>
<dbReference type="RefSeq" id="WP_130402159.1">
    <property type="nucleotide sequence ID" value="NZ_SHKK01000001.1"/>
</dbReference>
<comment type="caution">
    <text evidence="2">The sequence shown here is derived from an EMBL/GenBank/DDBJ whole genome shotgun (WGS) entry which is preliminary data.</text>
</comment>
<evidence type="ECO:0000256" key="1">
    <source>
        <dbReference type="SAM" id="MobiDB-lite"/>
    </source>
</evidence>
<sequence>MSVGLAGGDAGLVEGEPLGVGLLGSGVPPDGVGSGVDGGVVGLPDGLGVVVGGGEGVPVAPGVGRTVGVAVGGLVVGRVAVGFGAPVAGWAVVGSVLDRGSDSVWATGTAGGAMSTGDRPETTSALDVAGSPGVDVVGADHRSCLSAARAGSAPPESVPASPSTAKPTPAAPSSRAARAPVATGSAAERGWRGRRWAGNERS</sequence>
<evidence type="ECO:0000313" key="3">
    <source>
        <dbReference type="Proteomes" id="UP000293781"/>
    </source>
</evidence>
<organism evidence="2 3">
    <name type="scientific">Micromonospora violae</name>
    <dbReference type="NCBI Taxonomy" id="1278207"/>
    <lineage>
        <taxon>Bacteria</taxon>
        <taxon>Bacillati</taxon>
        <taxon>Actinomycetota</taxon>
        <taxon>Actinomycetes</taxon>
        <taxon>Micromonosporales</taxon>
        <taxon>Micromonosporaceae</taxon>
        <taxon>Micromonospora</taxon>
    </lineage>
</organism>